<protein>
    <submittedName>
        <fullName evidence="1">Uncharacterized protein</fullName>
    </submittedName>
</protein>
<dbReference type="Proteomes" id="UP000574317">
    <property type="component" value="Unassembled WGS sequence"/>
</dbReference>
<organism evidence="1 2">
    <name type="scientific">Fusarium napiforme</name>
    <dbReference type="NCBI Taxonomy" id="42672"/>
    <lineage>
        <taxon>Eukaryota</taxon>
        <taxon>Fungi</taxon>
        <taxon>Dikarya</taxon>
        <taxon>Ascomycota</taxon>
        <taxon>Pezizomycotina</taxon>
        <taxon>Sordariomycetes</taxon>
        <taxon>Hypocreomycetidae</taxon>
        <taxon>Hypocreales</taxon>
        <taxon>Nectriaceae</taxon>
        <taxon>Fusarium</taxon>
        <taxon>Fusarium fujikuroi species complex</taxon>
    </lineage>
</organism>
<proteinExistence type="predicted"/>
<dbReference type="AlphaFoldDB" id="A0A8H5NFD6"/>
<evidence type="ECO:0000313" key="1">
    <source>
        <dbReference type="EMBL" id="KAF5562540.1"/>
    </source>
</evidence>
<name>A0A8H5NFD6_9HYPO</name>
<sequence>MCLPFFSRKRDEEDNYCANNYNTANNANQGAAYIRLLGAGHHFVGDWDQGGNSVGGEGGGGDAGAGCDSYGCDSGGGGDNGGGGGGGGGCDGGGGGC</sequence>
<reference evidence="1 2" key="1">
    <citation type="submission" date="2020-05" db="EMBL/GenBank/DDBJ databases">
        <title>Identification and distribution of gene clusters putatively required for synthesis of sphingolipid metabolism inhibitors in phylogenetically diverse species of the filamentous fungus Fusarium.</title>
        <authorList>
            <person name="Kim H.-S."/>
            <person name="Busman M."/>
            <person name="Brown D.W."/>
            <person name="Divon H."/>
            <person name="Uhlig S."/>
            <person name="Proctor R.H."/>
        </authorList>
    </citation>
    <scope>NUCLEOTIDE SEQUENCE [LARGE SCALE GENOMIC DNA]</scope>
    <source>
        <strain evidence="1 2">NRRL 25196</strain>
    </source>
</reference>
<accession>A0A8H5NFD6</accession>
<comment type="caution">
    <text evidence="1">The sequence shown here is derived from an EMBL/GenBank/DDBJ whole genome shotgun (WGS) entry which is preliminary data.</text>
</comment>
<gene>
    <name evidence="1" type="ORF">FNAPI_3114</name>
</gene>
<evidence type="ECO:0000313" key="2">
    <source>
        <dbReference type="Proteomes" id="UP000574317"/>
    </source>
</evidence>
<keyword evidence="2" id="KW-1185">Reference proteome</keyword>
<dbReference type="EMBL" id="JAAOAO010000107">
    <property type="protein sequence ID" value="KAF5562540.1"/>
    <property type="molecule type" value="Genomic_DNA"/>
</dbReference>